<dbReference type="Proteomes" id="UP000471298">
    <property type="component" value="Unassembled WGS sequence"/>
</dbReference>
<comment type="caution">
    <text evidence="2">The sequence shown here is derived from an EMBL/GenBank/DDBJ whole genome shotgun (WGS) entry which is preliminary data.</text>
</comment>
<accession>A0A6N7EWP5</accession>
<evidence type="ECO:0000313" key="3">
    <source>
        <dbReference type="Proteomes" id="UP000471298"/>
    </source>
</evidence>
<protein>
    <submittedName>
        <fullName evidence="2">Uncharacterized protein</fullName>
    </submittedName>
</protein>
<keyword evidence="1" id="KW-0175">Coiled coil</keyword>
<name>A0A6N7EWP5_9GAMM</name>
<reference evidence="2 3" key="1">
    <citation type="submission" date="2019-10" db="EMBL/GenBank/DDBJ databases">
        <title>Cardiobacteriales fam. a chemoheterotrophic member of the order Cardiobacteriales, and proposal of Cardiobacteriales fam. nov.</title>
        <authorList>
            <person name="Wang C."/>
        </authorList>
    </citation>
    <scope>NUCLEOTIDE SEQUENCE [LARGE SCALE GENOMIC DNA]</scope>
    <source>
        <strain evidence="2 3">ML27</strain>
    </source>
</reference>
<dbReference type="InParanoid" id="A0A6N7EWP5"/>
<keyword evidence="3" id="KW-1185">Reference proteome</keyword>
<gene>
    <name evidence="2" type="ORF">GCU85_03685</name>
</gene>
<feature type="coiled-coil region" evidence="1">
    <location>
        <begin position="11"/>
        <end position="52"/>
    </location>
</feature>
<sequence length="138" mass="15520">MITESINLSKLRTLIDALKNANMQIKTLEKSLAEAEKKRDDANQTAKNTQSEYEAKITSLTQANQQAIDKLTATYEAKISQLAEENAAELANLQQTLAETHQHEMDELTSINHELSAKSEQLTYSNQQMINRIRGIES</sequence>
<dbReference type="RefSeq" id="WP_152809492.1">
    <property type="nucleotide sequence ID" value="NZ_WHNW01000003.1"/>
</dbReference>
<evidence type="ECO:0000313" key="2">
    <source>
        <dbReference type="EMBL" id="MPV85839.1"/>
    </source>
</evidence>
<organism evidence="2 3">
    <name type="scientific">Ostreibacterium oceani</name>
    <dbReference type="NCBI Taxonomy" id="2654998"/>
    <lineage>
        <taxon>Bacteria</taxon>
        <taxon>Pseudomonadati</taxon>
        <taxon>Pseudomonadota</taxon>
        <taxon>Gammaproteobacteria</taxon>
        <taxon>Cardiobacteriales</taxon>
        <taxon>Ostreibacteriaceae</taxon>
        <taxon>Ostreibacterium</taxon>
    </lineage>
</organism>
<proteinExistence type="predicted"/>
<evidence type="ECO:0000256" key="1">
    <source>
        <dbReference type="SAM" id="Coils"/>
    </source>
</evidence>
<dbReference type="AlphaFoldDB" id="A0A6N7EWP5"/>
<dbReference type="EMBL" id="WHNW01000003">
    <property type="protein sequence ID" value="MPV85839.1"/>
    <property type="molecule type" value="Genomic_DNA"/>
</dbReference>